<reference evidence="5" key="1">
    <citation type="submission" date="2025-08" db="UniProtKB">
        <authorList>
            <consortium name="RefSeq"/>
        </authorList>
    </citation>
    <scope>IDENTIFICATION</scope>
    <source>
        <strain evidence="5">Wakin</strain>
        <tissue evidence="5">Muscle</tissue>
    </source>
</reference>
<dbReference type="GO" id="GO:0004523">
    <property type="term" value="F:RNA-DNA hybrid ribonuclease activity"/>
    <property type="evidence" value="ECO:0007669"/>
    <property type="project" value="UniProtKB-EC"/>
</dbReference>
<comment type="similarity">
    <text evidence="1">Belongs to the beta type-B retroviral polymerase family. HERV class-II K(HML-2) pol subfamily.</text>
</comment>
<dbReference type="InterPro" id="IPR043128">
    <property type="entry name" value="Rev_trsase/Diguanyl_cyclase"/>
</dbReference>
<name>A0A6P6LG02_CARAU</name>
<dbReference type="Pfam" id="PF00078">
    <property type="entry name" value="RVT_1"/>
    <property type="match status" value="1"/>
</dbReference>
<dbReference type="OrthoDB" id="410381at2759"/>
<dbReference type="RefSeq" id="XP_026082401.1">
    <property type="nucleotide sequence ID" value="XM_026226616.1"/>
</dbReference>
<gene>
    <name evidence="5" type="primary">LOC113058586</name>
</gene>
<evidence type="ECO:0000313" key="4">
    <source>
        <dbReference type="Proteomes" id="UP000515129"/>
    </source>
</evidence>
<evidence type="ECO:0000259" key="3">
    <source>
        <dbReference type="PROSITE" id="PS50878"/>
    </source>
</evidence>
<dbReference type="KEGG" id="caua:113058586"/>
<feature type="domain" description="Reverse transcriptase" evidence="3">
    <location>
        <begin position="1"/>
        <end position="199"/>
    </location>
</feature>
<dbReference type="PANTHER" id="PTHR47027">
    <property type="entry name" value="REVERSE TRANSCRIPTASE DOMAIN-CONTAINING PROTEIN"/>
    <property type="match status" value="1"/>
</dbReference>
<dbReference type="Proteomes" id="UP000515129">
    <property type="component" value="Chromosome 40"/>
</dbReference>
<evidence type="ECO:0000256" key="2">
    <source>
        <dbReference type="ARBA" id="ARBA00012180"/>
    </source>
</evidence>
<dbReference type="AlphaFoldDB" id="A0A6P6LG02"/>
<evidence type="ECO:0000256" key="1">
    <source>
        <dbReference type="ARBA" id="ARBA00010879"/>
    </source>
</evidence>
<organism evidence="4 5">
    <name type="scientific">Carassius auratus</name>
    <name type="common">Goldfish</name>
    <dbReference type="NCBI Taxonomy" id="7957"/>
    <lineage>
        <taxon>Eukaryota</taxon>
        <taxon>Metazoa</taxon>
        <taxon>Chordata</taxon>
        <taxon>Craniata</taxon>
        <taxon>Vertebrata</taxon>
        <taxon>Euteleostomi</taxon>
        <taxon>Actinopterygii</taxon>
        <taxon>Neopterygii</taxon>
        <taxon>Teleostei</taxon>
        <taxon>Ostariophysi</taxon>
        <taxon>Cypriniformes</taxon>
        <taxon>Cyprinidae</taxon>
        <taxon>Cyprininae</taxon>
        <taxon>Carassius</taxon>
    </lineage>
</organism>
<protein>
    <recommendedName>
        <fullName evidence="2">ribonuclease H</fullName>
        <ecNumber evidence="2">3.1.26.4</ecNumber>
    </recommendedName>
</protein>
<evidence type="ECO:0000313" key="5">
    <source>
        <dbReference type="RefSeq" id="XP_026082401.1"/>
    </source>
</evidence>
<dbReference type="PROSITE" id="PS50878">
    <property type="entry name" value="RT_POL"/>
    <property type="match status" value="1"/>
</dbReference>
<dbReference type="GeneID" id="113058586"/>
<dbReference type="InterPro" id="IPR043502">
    <property type="entry name" value="DNA/RNA_pol_sf"/>
</dbReference>
<dbReference type="Gene3D" id="3.30.70.270">
    <property type="match status" value="1"/>
</dbReference>
<keyword evidence="4" id="KW-1185">Reference proteome</keyword>
<dbReference type="SUPFAM" id="SSF56672">
    <property type="entry name" value="DNA/RNA polymerases"/>
    <property type="match status" value="1"/>
</dbReference>
<dbReference type="PANTHER" id="PTHR47027:SF20">
    <property type="entry name" value="REVERSE TRANSCRIPTASE-LIKE PROTEIN WITH RNA-DIRECTED DNA POLYMERASE DOMAIN"/>
    <property type="match status" value="1"/>
</dbReference>
<sequence length="424" mass="49730">MPKQRTSNHIYTLHTLIDKYVHQTKQGKIFGCFIDFKKAFDSVWHNGLFLKLIQSGIGGKTYDIIKDIYNGNKCCVKINDRRTDYFSQNRGVRQGCSLSPTLFNIYINELASALEKSPCPGLTLEGREVKCLLYADDLLLLSPHEEGLHQSLSLLEDYSRDWALPINAPSLGCRAELGRFPLLAEIQKRTAKFWFHLSDTRTDDYHHCALMYRTGHPESDPMHHLVGKHQLRSTIQLRHAKVKEIGKLTQEEYIHDWQIKVEQINKLKYFYRLKTSYQLAPYLIKIKDYSKRKLLTKYRLSDHRLCVETGRHKHSWRERELRLCPHCTECVCVCVCVCVWRERELRLCPHCTEGLVEDELHFLTHCTKYEHIRDHYFTLIAQIVPEFRQASDIDKLSYILGEKEKCVQLAAQYVSSCHIMRDKN</sequence>
<proteinExistence type="inferred from homology"/>
<accession>A0A6P6LG02</accession>
<dbReference type="EC" id="3.1.26.4" evidence="2"/>
<dbReference type="InterPro" id="IPR000477">
    <property type="entry name" value="RT_dom"/>
</dbReference>